<reference evidence="2" key="1">
    <citation type="journal article" date="2024" name="Proc. Natl. Acad. Sci. U.S.A.">
        <title>Extraordinary preservation of gene collinearity over three hundred million years revealed in homosporous lycophytes.</title>
        <authorList>
            <person name="Li C."/>
            <person name="Wickell D."/>
            <person name="Kuo L.Y."/>
            <person name="Chen X."/>
            <person name="Nie B."/>
            <person name="Liao X."/>
            <person name="Peng D."/>
            <person name="Ji J."/>
            <person name="Jenkins J."/>
            <person name="Williams M."/>
            <person name="Shu S."/>
            <person name="Plott C."/>
            <person name="Barry K."/>
            <person name="Rajasekar S."/>
            <person name="Grimwood J."/>
            <person name="Han X."/>
            <person name="Sun S."/>
            <person name="Hou Z."/>
            <person name="He W."/>
            <person name="Dai G."/>
            <person name="Sun C."/>
            <person name="Schmutz J."/>
            <person name="Leebens-Mack J.H."/>
            <person name="Li F.W."/>
            <person name="Wang L."/>
        </authorList>
    </citation>
    <scope>NUCLEOTIDE SEQUENCE [LARGE SCALE GENOMIC DNA]</scope>
    <source>
        <strain evidence="2">cv. PW_Plant_1</strain>
    </source>
</reference>
<dbReference type="Proteomes" id="UP001162992">
    <property type="component" value="Chromosome 16"/>
</dbReference>
<protein>
    <submittedName>
        <fullName evidence="1">Uncharacterized protein</fullName>
    </submittedName>
</protein>
<evidence type="ECO:0000313" key="2">
    <source>
        <dbReference type="Proteomes" id="UP001162992"/>
    </source>
</evidence>
<comment type="caution">
    <text evidence="1">The sequence shown here is derived from an EMBL/GenBank/DDBJ whole genome shotgun (WGS) entry which is preliminary data.</text>
</comment>
<sequence>MLLYLRDGRSLYARRNLKSGDKLHLQNLLPIQSDSVQMSGPNLGVEAIWDLNDALDASELAFDINVTLYTSVIRQIPFWSCSCTWRAPTSTTRRTLIGILCTTSTIERR</sequence>
<keyword evidence="2" id="KW-1185">Reference proteome</keyword>
<proteinExistence type="predicted"/>
<dbReference type="EMBL" id="CM055107">
    <property type="protein sequence ID" value="KAJ7526623.1"/>
    <property type="molecule type" value="Genomic_DNA"/>
</dbReference>
<evidence type="ECO:0000313" key="1">
    <source>
        <dbReference type="EMBL" id="KAJ7526623.1"/>
    </source>
</evidence>
<organism evidence="1 2">
    <name type="scientific">Diphasiastrum complanatum</name>
    <name type="common">Issler's clubmoss</name>
    <name type="synonym">Lycopodium complanatum</name>
    <dbReference type="NCBI Taxonomy" id="34168"/>
    <lineage>
        <taxon>Eukaryota</taxon>
        <taxon>Viridiplantae</taxon>
        <taxon>Streptophyta</taxon>
        <taxon>Embryophyta</taxon>
        <taxon>Tracheophyta</taxon>
        <taxon>Lycopodiopsida</taxon>
        <taxon>Lycopodiales</taxon>
        <taxon>Lycopodiaceae</taxon>
        <taxon>Lycopodioideae</taxon>
        <taxon>Diphasiastrum</taxon>
    </lineage>
</organism>
<name>A0ACC2BA52_DIPCM</name>
<gene>
    <name evidence="1" type="ORF">O6H91_16G015300</name>
</gene>
<accession>A0ACC2BA52</accession>